<dbReference type="OrthoDB" id="5945798at2759"/>
<evidence type="ECO:0000313" key="2">
    <source>
        <dbReference type="EMBL" id="KAF3760593.1"/>
    </source>
</evidence>
<dbReference type="RefSeq" id="XP_040771572.1">
    <property type="nucleotide sequence ID" value="XM_040917973.1"/>
</dbReference>
<sequence length="219" mass="23401">MATLLPDYTDTTRFPTFLTIPENDPDAPPSSSSSSSSQQQSTWYLLAQVKDNMTINKPTLVLTDRDGNPFALVFEGLGRDELDLKGLGLKKGCTAVIPNAKRTRPAEEGKRGFVRIDKRDAGTVRAVPGALARVLEVGGREKGDRCETCGGAGGDGGEEGLKSCTGCARVGYCGKVSSSHMASKLLVCVHSQECQVKGWVEGGHKTDCKMFKALNDIFA</sequence>
<dbReference type="AlphaFoldDB" id="A0A9P5CIK5"/>
<gene>
    <name evidence="2" type="ORF">M406DRAFT_268930</name>
</gene>
<dbReference type="GeneID" id="63835102"/>
<dbReference type="Proteomes" id="UP000803844">
    <property type="component" value="Unassembled WGS sequence"/>
</dbReference>
<feature type="region of interest" description="Disordered" evidence="1">
    <location>
        <begin position="14"/>
        <end position="39"/>
    </location>
</feature>
<name>A0A9P5CIK5_CRYP1</name>
<dbReference type="EMBL" id="MU032352">
    <property type="protein sequence ID" value="KAF3760593.1"/>
    <property type="molecule type" value="Genomic_DNA"/>
</dbReference>
<feature type="compositionally biased region" description="Low complexity" evidence="1">
    <location>
        <begin position="30"/>
        <end position="39"/>
    </location>
</feature>
<protein>
    <recommendedName>
        <fullName evidence="4">MYND-type zinc finger protein samB</fullName>
    </recommendedName>
</protein>
<accession>A0A9P5CIK5</accession>
<comment type="caution">
    <text evidence="2">The sequence shown here is derived from an EMBL/GenBank/DDBJ whole genome shotgun (WGS) entry which is preliminary data.</text>
</comment>
<organism evidence="2 3">
    <name type="scientific">Cryphonectria parasitica (strain ATCC 38755 / EP155)</name>
    <dbReference type="NCBI Taxonomy" id="660469"/>
    <lineage>
        <taxon>Eukaryota</taxon>
        <taxon>Fungi</taxon>
        <taxon>Dikarya</taxon>
        <taxon>Ascomycota</taxon>
        <taxon>Pezizomycotina</taxon>
        <taxon>Sordariomycetes</taxon>
        <taxon>Sordariomycetidae</taxon>
        <taxon>Diaporthales</taxon>
        <taxon>Cryphonectriaceae</taxon>
        <taxon>Cryphonectria-Endothia species complex</taxon>
        <taxon>Cryphonectria</taxon>
    </lineage>
</organism>
<evidence type="ECO:0000256" key="1">
    <source>
        <dbReference type="SAM" id="MobiDB-lite"/>
    </source>
</evidence>
<reference evidence="2" key="1">
    <citation type="journal article" date="2020" name="Phytopathology">
        <title>Genome sequence of the chestnut blight fungus Cryphonectria parasitica EP155: A fundamental resource for an archetypical invasive plant pathogen.</title>
        <authorList>
            <person name="Crouch J.A."/>
            <person name="Dawe A."/>
            <person name="Aerts A."/>
            <person name="Barry K."/>
            <person name="Churchill A.C.L."/>
            <person name="Grimwood J."/>
            <person name="Hillman B."/>
            <person name="Milgroom M.G."/>
            <person name="Pangilinan J."/>
            <person name="Smith M."/>
            <person name="Salamov A."/>
            <person name="Schmutz J."/>
            <person name="Yadav J."/>
            <person name="Grigoriev I.V."/>
            <person name="Nuss D."/>
        </authorList>
    </citation>
    <scope>NUCLEOTIDE SEQUENCE</scope>
    <source>
        <strain evidence="2">EP155</strain>
    </source>
</reference>
<proteinExistence type="predicted"/>
<dbReference type="Gene3D" id="6.10.140.2220">
    <property type="match status" value="1"/>
</dbReference>
<evidence type="ECO:0000313" key="3">
    <source>
        <dbReference type="Proteomes" id="UP000803844"/>
    </source>
</evidence>
<keyword evidence="3" id="KW-1185">Reference proteome</keyword>
<evidence type="ECO:0008006" key="4">
    <source>
        <dbReference type="Google" id="ProtNLM"/>
    </source>
</evidence>